<reference evidence="1 2" key="1">
    <citation type="journal article" date="2024" name="G3 (Bethesda)">
        <title>Genome assembly of Hibiscus sabdariffa L. provides insights into metabolisms of medicinal natural products.</title>
        <authorList>
            <person name="Kim T."/>
        </authorList>
    </citation>
    <scope>NUCLEOTIDE SEQUENCE [LARGE SCALE GENOMIC DNA]</scope>
    <source>
        <strain evidence="1">TK-2024</strain>
        <tissue evidence="1">Old leaves</tissue>
    </source>
</reference>
<name>A0ABR2TDI6_9ROSI</name>
<dbReference type="Proteomes" id="UP001396334">
    <property type="component" value="Unassembled WGS sequence"/>
</dbReference>
<evidence type="ECO:0000313" key="2">
    <source>
        <dbReference type="Proteomes" id="UP001396334"/>
    </source>
</evidence>
<gene>
    <name evidence="1" type="ORF">V6N11_077320</name>
</gene>
<accession>A0ABR2TDI6</accession>
<dbReference type="EMBL" id="JBBPBN010000006">
    <property type="protein sequence ID" value="KAK9035274.1"/>
    <property type="molecule type" value="Genomic_DNA"/>
</dbReference>
<organism evidence="1 2">
    <name type="scientific">Hibiscus sabdariffa</name>
    <name type="common">roselle</name>
    <dbReference type="NCBI Taxonomy" id="183260"/>
    <lineage>
        <taxon>Eukaryota</taxon>
        <taxon>Viridiplantae</taxon>
        <taxon>Streptophyta</taxon>
        <taxon>Embryophyta</taxon>
        <taxon>Tracheophyta</taxon>
        <taxon>Spermatophyta</taxon>
        <taxon>Magnoliopsida</taxon>
        <taxon>eudicotyledons</taxon>
        <taxon>Gunneridae</taxon>
        <taxon>Pentapetalae</taxon>
        <taxon>rosids</taxon>
        <taxon>malvids</taxon>
        <taxon>Malvales</taxon>
        <taxon>Malvaceae</taxon>
        <taxon>Malvoideae</taxon>
        <taxon>Hibiscus</taxon>
    </lineage>
</organism>
<sequence length="89" mass="9772">MFVKDSCRGSIFKVSLEGRLREMCTALAENLSDCDLYKMHPPLNSFAGAHLMQGCIGQPSQQIRASSSYTNPAPVNKNMLHRQMAGVKG</sequence>
<evidence type="ECO:0000313" key="1">
    <source>
        <dbReference type="EMBL" id="KAK9035274.1"/>
    </source>
</evidence>
<protein>
    <submittedName>
        <fullName evidence="1">Uncharacterized protein</fullName>
    </submittedName>
</protein>
<keyword evidence="2" id="KW-1185">Reference proteome</keyword>
<comment type="caution">
    <text evidence="1">The sequence shown here is derived from an EMBL/GenBank/DDBJ whole genome shotgun (WGS) entry which is preliminary data.</text>
</comment>
<proteinExistence type="predicted"/>